<keyword evidence="1" id="KW-0472">Membrane</keyword>
<dbReference type="PANTHER" id="PTHR42305:SF1">
    <property type="entry name" value="MEMBRANE PROTEIN RV1733C-RELATED"/>
    <property type="match status" value="1"/>
</dbReference>
<dbReference type="PANTHER" id="PTHR42305">
    <property type="entry name" value="MEMBRANE PROTEIN RV1733C-RELATED"/>
    <property type="match status" value="1"/>
</dbReference>
<gene>
    <name evidence="2" type="ORF">ACFO9E_21685</name>
</gene>
<keyword evidence="1" id="KW-0812">Transmembrane</keyword>
<keyword evidence="3" id="KW-1185">Reference proteome</keyword>
<reference evidence="3" key="1">
    <citation type="journal article" date="2019" name="Int. J. Syst. Evol. Microbiol.">
        <title>The Global Catalogue of Microorganisms (GCM) 10K type strain sequencing project: providing services to taxonomists for standard genome sequencing and annotation.</title>
        <authorList>
            <consortium name="The Broad Institute Genomics Platform"/>
            <consortium name="The Broad Institute Genome Sequencing Center for Infectious Disease"/>
            <person name="Wu L."/>
            <person name="Ma J."/>
        </authorList>
    </citation>
    <scope>NUCLEOTIDE SEQUENCE [LARGE SCALE GENOMIC DNA]</scope>
    <source>
        <strain evidence="3">CGMCC 4.7139</strain>
    </source>
</reference>
<feature type="transmembrane region" description="Helical" evidence="1">
    <location>
        <begin position="21"/>
        <end position="41"/>
    </location>
</feature>
<comment type="caution">
    <text evidence="2">The sequence shown here is derived from an EMBL/GenBank/DDBJ whole genome shotgun (WGS) entry which is preliminary data.</text>
</comment>
<proteinExistence type="predicted"/>
<dbReference type="EMBL" id="JBHSFE010000016">
    <property type="protein sequence ID" value="MFC4610399.1"/>
    <property type="molecule type" value="Genomic_DNA"/>
</dbReference>
<feature type="transmembrane region" description="Helical" evidence="1">
    <location>
        <begin position="141"/>
        <end position="167"/>
    </location>
</feature>
<protein>
    <recommendedName>
        <fullName evidence="4">Integral membrane protein</fullName>
    </recommendedName>
</protein>
<evidence type="ECO:0000313" key="3">
    <source>
        <dbReference type="Proteomes" id="UP001595993"/>
    </source>
</evidence>
<keyword evidence="1" id="KW-1133">Transmembrane helix</keyword>
<dbReference type="InterPro" id="IPR039708">
    <property type="entry name" value="MT1774/Rv1733c-like"/>
</dbReference>
<name>A0ABV9GBC2_9ACTN</name>
<sequence length="195" mass="20911">MSPTRRGQRRRANPLCRRSDVVRAWTTLVLGACLVFGAPAAGLGAGWSAYVHNKAAAAEQAASKHRVRAELTQDSPKALPSAEGFGGDEKYRVPVRWTTAGTGFRSGVALVPAGLERGDHTYVWLDSQGRVTAPPKPDADIWLAAFAIGAGAAVVSAVAVVIVRLAIRRAADRHRMAEWEQEWALVGPKWSGHRA</sequence>
<evidence type="ECO:0000256" key="1">
    <source>
        <dbReference type="SAM" id="Phobius"/>
    </source>
</evidence>
<accession>A0ABV9GBC2</accession>
<dbReference type="RefSeq" id="WP_381198344.1">
    <property type="nucleotide sequence ID" value="NZ_JBHSFE010000016.1"/>
</dbReference>
<evidence type="ECO:0008006" key="4">
    <source>
        <dbReference type="Google" id="ProtNLM"/>
    </source>
</evidence>
<organism evidence="2 3">
    <name type="scientific">Streptomyces maoxianensis</name>
    <dbReference type="NCBI Taxonomy" id="1459942"/>
    <lineage>
        <taxon>Bacteria</taxon>
        <taxon>Bacillati</taxon>
        <taxon>Actinomycetota</taxon>
        <taxon>Actinomycetes</taxon>
        <taxon>Kitasatosporales</taxon>
        <taxon>Streptomycetaceae</taxon>
        <taxon>Streptomyces</taxon>
    </lineage>
</organism>
<evidence type="ECO:0000313" key="2">
    <source>
        <dbReference type="EMBL" id="MFC4610399.1"/>
    </source>
</evidence>
<dbReference type="Proteomes" id="UP001595993">
    <property type="component" value="Unassembled WGS sequence"/>
</dbReference>